<dbReference type="PANTHER" id="PTHR33219:SF14">
    <property type="entry name" value="PROTEIN COFACTOR ASSEMBLY OF COMPLEX C SUBUNIT B CCB3, CHLOROPLASTIC-RELATED"/>
    <property type="match status" value="1"/>
</dbReference>
<dbReference type="Pfam" id="PF02325">
    <property type="entry name" value="CCB3_YggT"/>
    <property type="match status" value="2"/>
</dbReference>
<dbReference type="EMBL" id="JBEVCJ010000036">
    <property type="protein sequence ID" value="MET1257140.1"/>
    <property type="molecule type" value="Genomic_DNA"/>
</dbReference>
<gene>
    <name evidence="1" type="ORF">ABVT43_18495</name>
</gene>
<evidence type="ECO:0000313" key="1">
    <source>
        <dbReference type="EMBL" id="MET1257140.1"/>
    </source>
</evidence>
<reference evidence="1 2" key="1">
    <citation type="submission" date="2024-06" db="EMBL/GenBank/DDBJ databases">
        <authorList>
            <person name="Li F."/>
        </authorList>
    </citation>
    <scope>NUCLEOTIDE SEQUENCE [LARGE SCALE GENOMIC DNA]</scope>
    <source>
        <strain evidence="1 2">GXAS 311</strain>
    </source>
</reference>
<proteinExistence type="predicted"/>
<dbReference type="Proteomes" id="UP001548189">
    <property type="component" value="Unassembled WGS sequence"/>
</dbReference>
<evidence type="ECO:0000313" key="2">
    <source>
        <dbReference type="Proteomes" id="UP001548189"/>
    </source>
</evidence>
<protein>
    <submittedName>
        <fullName evidence="1">YggT family protein</fullName>
    </submittedName>
</protein>
<comment type="caution">
    <text evidence="1">The sequence shown here is derived from an EMBL/GenBank/DDBJ whole genome shotgun (WGS) entry which is preliminary data.</text>
</comment>
<sequence>MNPFAQLISMLFDIYVSVVLLRFFLQYFRADYYNPFSQFVVKATNIFVKPLRRIIPGFGGIDLSTLIVAWLLIVAKYVLILTISGATGEVHMAALVIFSFVEVISAAIRLYIFLVFVRVILSWIAQGNYNPFVLVITQLTEPPLARIRRLLPDAGGFDFSPMLLLIILYFINSSIDYYLRPLIL</sequence>
<organism evidence="1 2">
    <name type="scientific">Aliikangiella maris</name>
    <dbReference type="NCBI Taxonomy" id="3162458"/>
    <lineage>
        <taxon>Bacteria</taxon>
        <taxon>Pseudomonadati</taxon>
        <taxon>Pseudomonadota</taxon>
        <taxon>Gammaproteobacteria</taxon>
        <taxon>Oceanospirillales</taxon>
        <taxon>Pleioneaceae</taxon>
        <taxon>Aliikangiella</taxon>
    </lineage>
</organism>
<accession>A0ABV2BYZ3</accession>
<dbReference type="InterPro" id="IPR003425">
    <property type="entry name" value="CCB3/YggT"/>
</dbReference>
<keyword evidence="2" id="KW-1185">Reference proteome</keyword>
<name>A0ABV2BYZ3_9GAMM</name>
<dbReference type="PANTHER" id="PTHR33219">
    <property type="entry name" value="YLMG HOMOLOG PROTEIN 2, CHLOROPLASTIC"/>
    <property type="match status" value="1"/>
</dbReference>